<dbReference type="OrthoDB" id="1933717at2759"/>
<feature type="compositionally biased region" description="Low complexity" evidence="3">
    <location>
        <begin position="327"/>
        <end position="362"/>
    </location>
</feature>
<dbReference type="InterPro" id="IPR002347">
    <property type="entry name" value="SDR_fam"/>
</dbReference>
<keyword evidence="2" id="KW-0560">Oxidoreductase</keyword>
<accession>A0A9Q9ADK3</accession>
<gene>
    <name evidence="4" type="ORF">Slin15195_G008880</name>
</gene>
<dbReference type="EMBL" id="CP099418">
    <property type="protein sequence ID" value="USW47569.1"/>
    <property type="molecule type" value="Genomic_DNA"/>
</dbReference>
<dbReference type="PRINTS" id="PR00080">
    <property type="entry name" value="SDRFAMILY"/>
</dbReference>
<sequence length="543" mass="56614">MSLAGQNVLITGASMGIGAAIARRLAKQKANLILLARNEKRLQELARELQVDSGRLVYCTADVSRYEQVEDAVRKAVKEVGDIDILVNNAGLALGAPERFPDLKIEDITTMTGTNINGFMYAAYAVLNVGGMKNRKRGTILNVTSTTGLEVPPFPGEAVYHASKAAQEAFTNILRNELSETNIKVLALRPGVVATHFHQQRVGGDRKMYDEFMEGMEPLLADDVAESAAFMLNQDERVSVTALSVTPTAQRTLQVIDRTWNERNHQRGNSQQSSGRGQQGYQNSQDRRGSGNNNASNQQQSHNRSSNDNQGSSHISASDSRGGNDHSSQQESQNNSSTSNQSGGSKGSGNQNNNDKTNNNDSGSGGSSNNHGGGSSHSSSEKGGSSGQGGSSAGNDQNTNSSSRQESGLQDNSNNSKQGENKGSNDTGGASNQSSSTGNSSQGAGSQGQNTGNNQGQSPGGQTSSDSTGQSTSSGSNSSTNNSKNQGESKSSDSNNQGSSNSNNSNSNSSSNANDNTSGSNSGTQGNNGQQGSNNSMPGSYSN</sequence>
<name>A0A9Q9ADK3_9PEZI</name>
<evidence type="ECO:0000256" key="2">
    <source>
        <dbReference type="ARBA" id="ARBA00023002"/>
    </source>
</evidence>
<feature type="region of interest" description="Disordered" evidence="3">
    <location>
        <begin position="258"/>
        <end position="543"/>
    </location>
</feature>
<dbReference type="Gene3D" id="3.40.50.720">
    <property type="entry name" value="NAD(P)-binding Rossmann-like Domain"/>
    <property type="match status" value="1"/>
</dbReference>
<proteinExistence type="inferred from homology"/>
<dbReference type="PRINTS" id="PR00081">
    <property type="entry name" value="GDHRDH"/>
</dbReference>
<dbReference type="FunFam" id="3.40.50.720:FF:000047">
    <property type="entry name" value="NADP-dependent L-serine/L-allo-threonine dehydrogenase"/>
    <property type="match status" value="1"/>
</dbReference>
<dbReference type="AlphaFoldDB" id="A0A9Q9ADK3"/>
<feature type="compositionally biased region" description="Low complexity" evidence="3">
    <location>
        <begin position="267"/>
        <end position="284"/>
    </location>
</feature>
<dbReference type="Pfam" id="PF00106">
    <property type="entry name" value="adh_short"/>
    <property type="match status" value="1"/>
</dbReference>
<keyword evidence="5" id="KW-1185">Reference proteome</keyword>
<dbReference type="InterPro" id="IPR036291">
    <property type="entry name" value="NAD(P)-bd_dom_sf"/>
</dbReference>
<dbReference type="PANTHER" id="PTHR42901">
    <property type="entry name" value="ALCOHOL DEHYDROGENASE"/>
    <property type="match status" value="1"/>
</dbReference>
<evidence type="ECO:0000313" key="5">
    <source>
        <dbReference type="Proteomes" id="UP001056384"/>
    </source>
</evidence>
<evidence type="ECO:0000313" key="4">
    <source>
        <dbReference type="EMBL" id="USW47569.1"/>
    </source>
</evidence>
<dbReference type="GO" id="GO:0016616">
    <property type="term" value="F:oxidoreductase activity, acting on the CH-OH group of donors, NAD or NADP as acceptor"/>
    <property type="evidence" value="ECO:0007669"/>
    <property type="project" value="UniProtKB-ARBA"/>
</dbReference>
<dbReference type="PANTHER" id="PTHR42901:SF1">
    <property type="entry name" value="ALCOHOL DEHYDROGENASE"/>
    <property type="match status" value="1"/>
</dbReference>
<feature type="compositionally biased region" description="Low complexity" evidence="3">
    <location>
        <begin position="292"/>
        <end position="310"/>
    </location>
</feature>
<dbReference type="SUPFAM" id="SSF51735">
    <property type="entry name" value="NAD(P)-binding Rossmann-fold domains"/>
    <property type="match status" value="1"/>
</dbReference>
<feature type="compositionally biased region" description="Polar residues" evidence="3">
    <location>
        <begin position="311"/>
        <end position="321"/>
    </location>
</feature>
<organism evidence="4 5">
    <name type="scientific">Septoria linicola</name>
    <dbReference type="NCBI Taxonomy" id="215465"/>
    <lineage>
        <taxon>Eukaryota</taxon>
        <taxon>Fungi</taxon>
        <taxon>Dikarya</taxon>
        <taxon>Ascomycota</taxon>
        <taxon>Pezizomycotina</taxon>
        <taxon>Dothideomycetes</taxon>
        <taxon>Dothideomycetidae</taxon>
        <taxon>Mycosphaerellales</taxon>
        <taxon>Mycosphaerellaceae</taxon>
        <taxon>Septoria</taxon>
    </lineage>
</organism>
<feature type="compositionally biased region" description="Polar residues" evidence="3">
    <location>
        <begin position="396"/>
        <end position="425"/>
    </location>
</feature>
<comment type="similarity">
    <text evidence="1">Belongs to the short-chain dehydrogenases/reductases (SDR) family.</text>
</comment>
<evidence type="ECO:0000256" key="3">
    <source>
        <dbReference type="SAM" id="MobiDB-lite"/>
    </source>
</evidence>
<feature type="compositionally biased region" description="Low complexity" evidence="3">
    <location>
        <begin position="427"/>
        <end position="536"/>
    </location>
</feature>
<evidence type="ECO:0000256" key="1">
    <source>
        <dbReference type="ARBA" id="ARBA00006484"/>
    </source>
</evidence>
<dbReference type="Proteomes" id="UP001056384">
    <property type="component" value="Chromosome 1"/>
</dbReference>
<feature type="compositionally biased region" description="Gly residues" evidence="3">
    <location>
        <begin position="363"/>
        <end position="375"/>
    </location>
</feature>
<protein>
    <submittedName>
        <fullName evidence="4">Short-chain dehydrogenase/reductase SDR, NAD(P)-binding domain superfamily</fullName>
    </submittedName>
</protein>
<reference evidence="4" key="1">
    <citation type="submission" date="2022-06" db="EMBL/GenBank/DDBJ databases">
        <title>Complete genome sequences of two strains of the flax pathogen Septoria linicola.</title>
        <authorList>
            <person name="Lapalu N."/>
            <person name="Simon A."/>
            <person name="Demenou B."/>
            <person name="Paumier D."/>
            <person name="Guillot M.-P."/>
            <person name="Gout L."/>
            <person name="Valade R."/>
        </authorList>
    </citation>
    <scope>NUCLEOTIDE SEQUENCE</scope>
    <source>
        <strain evidence="4">SE15195</strain>
    </source>
</reference>